<accession>A0A5U3G4U7</accession>
<protein>
    <submittedName>
        <fullName evidence="1">Uncharacterized protein</fullName>
    </submittedName>
</protein>
<organism evidence="1">
    <name type="scientific">Salmonella enterica I</name>
    <dbReference type="NCBI Taxonomy" id="59201"/>
    <lineage>
        <taxon>Bacteria</taxon>
        <taxon>Pseudomonadati</taxon>
        <taxon>Pseudomonadota</taxon>
        <taxon>Gammaproteobacteria</taxon>
        <taxon>Enterobacterales</taxon>
        <taxon>Enterobacteriaceae</taxon>
        <taxon>Salmonella</taxon>
    </lineage>
</organism>
<proteinExistence type="predicted"/>
<dbReference type="AlphaFoldDB" id="A0A5U3G4U7"/>
<reference evidence="1" key="1">
    <citation type="submission" date="2018-07" db="EMBL/GenBank/DDBJ databases">
        <authorList>
            <consortium name="GenomeTrakr network: Whole genome sequencing for foodborne pathogen traceback"/>
        </authorList>
    </citation>
    <scope>NUCLEOTIDE SEQUENCE</scope>
    <source>
        <strain evidence="1">MDH-2013-00175</strain>
    </source>
</reference>
<name>A0A5U3G4U7_SALET</name>
<comment type="caution">
    <text evidence="1">The sequence shown here is derived from an EMBL/GenBank/DDBJ whole genome shotgun (WGS) entry which is preliminary data.</text>
</comment>
<dbReference type="EMBL" id="AAGLQK010000033">
    <property type="protein sequence ID" value="EBP4060260.1"/>
    <property type="molecule type" value="Genomic_DNA"/>
</dbReference>
<gene>
    <name evidence="1" type="ORF">Z599_21385</name>
</gene>
<sequence>MFLKSVKTSLFITLFFSFSPLTPGLSDAVRHPFEHSQVFPVQENFLAPVVLLIRPCRAGNGAPRTPCGV</sequence>
<evidence type="ECO:0000313" key="1">
    <source>
        <dbReference type="EMBL" id="EBP4060260.1"/>
    </source>
</evidence>